<keyword evidence="1" id="KW-0732">Signal</keyword>
<dbReference type="EMBL" id="JBANMG010000002">
    <property type="protein sequence ID" value="KAK6956248.1"/>
    <property type="molecule type" value="Genomic_DNA"/>
</dbReference>
<dbReference type="AlphaFoldDB" id="A0AAX6MUC5"/>
<gene>
    <name evidence="2" type="ORF">Daesc_001522</name>
</gene>
<feature type="chain" id="PRO_5043579119" description="Secreted protein" evidence="1">
    <location>
        <begin position="30"/>
        <end position="55"/>
    </location>
</feature>
<comment type="caution">
    <text evidence="2">The sequence shown here is derived from an EMBL/GenBank/DDBJ whole genome shotgun (WGS) entry which is preliminary data.</text>
</comment>
<organism evidence="2 3">
    <name type="scientific">Daldinia eschscholtzii</name>
    <dbReference type="NCBI Taxonomy" id="292717"/>
    <lineage>
        <taxon>Eukaryota</taxon>
        <taxon>Fungi</taxon>
        <taxon>Dikarya</taxon>
        <taxon>Ascomycota</taxon>
        <taxon>Pezizomycotina</taxon>
        <taxon>Sordariomycetes</taxon>
        <taxon>Xylariomycetidae</taxon>
        <taxon>Xylariales</taxon>
        <taxon>Hypoxylaceae</taxon>
        <taxon>Daldinia</taxon>
    </lineage>
</organism>
<evidence type="ECO:0008006" key="4">
    <source>
        <dbReference type="Google" id="ProtNLM"/>
    </source>
</evidence>
<name>A0AAX6MUC5_9PEZI</name>
<keyword evidence="3" id="KW-1185">Reference proteome</keyword>
<evidence type="ECO:0000313" key="2">
    <source>
        <dbReference type="EMBL" id="KAK6956248.1"/>
    </source>
</evidence>
<sequence>MALRTVMQFQPNRFAAVIKVFLLVLHARASTIVERQQGELQGAGPWTYLPVPAPP</sequence>
<reference evidence="2 3" key="1">
    <citation type="journal article" date="2024" name="Front Chem Biol">
        <title>Unveiling the potential of Daldinia eschscholtzii MFLUCC 19-0629 through bioactivity and bioinformatics studies for enhanced sustainable agriculture production.</title>
        <authorList>
            <person name="Brooks S."/>
            <person name="Weaver J.A."/>
            <person name="Klomchit A."/>
            <person name="Alharthi S.A."/>
            <person name="Onlamun T."/>
            <person name="Nurani R."/>
            <person name="Vong T.K."/>
            <person name="Alberti F."/>
            <person name="Greco C."/>
        </authorList>
    </citation>
    <scope>NUCLEOTIDE SEQUENCE [LARGE SCALE GENOMIC DNA]</scope>
    <source>
        <strain evidence="2">MFLUCC 19-0629</strain>
    </source>
</reference>
<evidence type="ECO:0000256" key="1">
    <source>
        <dbReference type="SAM" id="SignalP"/>
    </source>
</evidence>
<feature type="signal peptide" evidence="1">
    <location>
        <begin position="1"/>
        <end position="29"/>
    </location>
</feature>
<accession>A0AAX6MUC5</accession>
<evidence type="ECO:0000313" key="3">
    <source>
        <dbReference type="Proteomes" id="UP001369815"/>
    </source>
</evidence>
<proteinExistence type="predicted"/>
<protein>
    <recommendedName>
        <fullName evidence="4">Secreted protein</fullName>
    </recommendedName>
</protein>
<dbReference type="Proteomes" id="UP001369815">
    <property type="component" value="Unassembled WGS sequence"/>
</dbReference>